<proteinExistence type="predicted"/>
<name>A0A375I668_9ACTN</name>
<gene>
    <name evidence="1" type="ORF">PROPJV5_2294</name>
</gene>
<dbReference type="Proteomes" id="UP000265962">
    <property type="component" value="Unassembled WGS sequence"/>
</dbReference>
<evidence type="ECO:0000313" key="2">
    <source>
        <dbReference type="Proteomes" id="UP000265962"/>
    </source>
</evidence>
<sequence>MLVRAVPTRAVARYGTDHFPELLPGITLVPAQPQRDEVLVMTDEHLAARHGGPSALYAAARERLRRRPVDLAPDADGTDATWAVSGDGFVSGRLGLLADFLPEPWRGSLPATGIVLTVPRAGLLLVHVPAGDGLTRALSAMSARALEEYRTGPDPLAPFLYYVSDQGRAQQLSQYGADGIQLVIQGTFRRVYERFAPSGPPAGAD</sequence>
<reference evidence="2" key="1">
    <citation type="submission" date="2018-02" db="EMBL/GenBank/DDBJ databases">
        <authorList>
            <person name="Hornung B."/>
        </authorList>
    </citation>
    <scope>NUCLEOTIDE SEQUENCE [LARGE SCALE GENOMIC DNA]</scope>
</reference>
<protein>
    <submittedName>
        <fullName evidence="1">Uncharacterized protein</fullName>
    </submittedName>
</protein>
<accession>A0A375I668</accession>
<evidence type="ECO:0000313" key="1">
    <source>
        <dbReference type="EMBL" id="SPF69343.1"/>
    </source>
</evidence>
<dbReference type="AlphaFoldDB" id="A0A375I668"/>
<organism evidence="1 2">
    <name type="scientific">Propionibacterium ruminifibrarum</name>
    <dbReference type="NCBI Taxonomy" id="1962131"/>
    <lineage>
        <taxon>Bacteria</taxon>
        <taxon>Bacillati</taxon>
        <taxon>Actinomycetota</taxon>
        <taxon>Actinomycetes</taxon>
        <taxon>Propionibacteriales</taxon>
        <taxon>Propionibacteriaceae</taxon>
        <taxon>Propionibacterium</taxon>
    </lineage>
</organism>
<dbReference type="EMBL" id="OMOH01000012">
    <property type="protein sequence ID" value="SPF69343.1"/>
    <property type="molecule type" value="Genomic_DNA"/>
</dbReference>
<keyword evidence="2" id="KW-1185">Reference proteome</keyword>